<dbReference type="AlphaFoldDB" id="A0A7D9H330"/>
<name>A0A7D9H330_9GAMM</name>
<evidence type="ECO:0000256" key="1">
    <source>
        <dbReference type="SAM" id="MobiDB-lite"/>
    </source>
</evidence>
<proteinExistence type="predicted"/>
<protein>
    <submittedName>
        <fullName evidence="2">Uncharacterized protein</fullName>
    </submittedName>
</protein>
<accession>A0A7D9H330</accession>
<gene>
    <name evidence="2" type="ORF">JTBB02_V1_10046</name>
</gene>
<organism evidence="2">
    <name type="scientific">uncultured Woeseiaceae bacterium</name>
    <dbReference type="NCBI Taxonomy" id="1983305"/>
    <lineage>
        <taxon>Bacteria</taxon>
        <taxon>Pseudomonadati</taxon>
        <taxon>Pseudomonadota</taxon>
        <taxon>Gammaproteobacteria</taxon>
        <taxon>Woeseiales</taxon>
        <taxon>Woeseiaceae</taxon>
        <taxon>environmental samples</taxon>
    </lineage>
</organism>
<evidence type="ECO:0000313" key="2">
    <source>
        <dbReference type="EMBL" id="VUX54867.1"/>
    </source>
</evidence>
<reference evidence="2" key="1">
    <citation type="submission" date="2019-07" db="EMBL/GenBank/DDBJ databases">
        <authorList>
            <person name="Weber M."/>
            <person name="Kostadinov I."/>
            <person name="Kostadinov D I."/>
        </authorList>
    </citation>
    <scope>NUCLEOTIDE SEQUENCE</scope>
    <source>
        <strain evidence="2">Gfbio:sag-sample-b02:053724c1-46a9-4a36-b237-ea2bf867836b</strain>
    </source>
</reference>
<dbReference type="EMBL" id="LR633966">
    <property type="protein sequence ID" value="VUX54867.1"/>
    <property type="molecule type" value="Genomic_DNA"/>
</dbReference>
<sequence>MEQGKIVAPAASEKANFSASGEDTWLKAHPGPKNRRPILNSQQETCMKIQTQ</sequence>
<feature type="region of interest" description="Disordered" evidence="1">
    <location>
        <begin position="1"/>
        <end position="38"/>
    </location>
</feature>